<dbReference type="EMBL" id="CP053452">
    <property type="protein sequence ID" value="QJX01330.1"/>
    <property type="molecule type" value="Genomic_DNA"/>
</dbReference>
<dbReference type="Proteomes" id="UP000503447">
    <property type="component" value="Chromosome"/>
</dbReference>
<dbReference type="SUPFAM" id="SSF53756">
    <property type="entry name" value="UDP-Glycosyltransferase/glycogen phosphorylase"/>
    <property type="match status" value="1"/>
</dbReference>
<proteinExistence type="predicted"/>
<gene>
    <name evidence="1" type="ORF">FTUN_8974</name>
</gene>
<reference evidence="2" key="1">
    <citation type="submission" date="2020-05" db="EMBL/GenBank/DDBJ databases">
        <title>Frigoriglobus tundricola gen. nov., sp. nov., a psychrotolerant cellulolytic planctomycete of the family Gemmataceae with two divergent copies of 16S rRNA gene.</title>
        <authorList>
            <person name="Kulichevskaya I.S."/>
            <person name="Ivanova A.A."/>
            <person name="Naumoff D.G."/>
            <person name="Beletsky A.V."/>
            <person name="Rijpstra W.I.C."/>
            <person name="Sinninghe Damste J.S."/>
            <person name="Mardanov A.V."/>
            <person name="Ravin N.V."/>
            <person name="Dedysh S.N."/>
        </authorList>
    </citation>
    <scope>NUCLEOTIDE SEQUENCE [LARGE SCALE GENOMIC DNA]</scope>
    <source>
        <strain evidence="2">PL17</strain>
    </source>
</reference>
<protein>
    <submittedName>
        <fullName evidence="1">Uncharacterized protein</fullName>
    </submittedName>
</protein>
<evidence type="ECO:0000313" key="1">
    <source>
        <dbReference type="EMBL" id="QJX01330.1"/>
    </source>
</evidence>
<dbReference type="AlphaFoldDB" id="A0A6M5Z4H4"/>
<dbReference type="KEGG" id="ftj:FTUN_8974"/>
<evidence type="ECO:0000313" key="2">
    <source>
        <dbReference type="Proteomes" id="UP000503447"/>
    </source>
</evidence>
<sequence>MICSIDSEGYCVRHQRVHPESEREWALDLSEVGESFRIQWDRQLAGQGSPARNSAAVGPCRHFTEHVIDRGECGSCVAKWVYACDVYGRCSPHGWHAGVKRCDGCVHRADRGSEQPDPDVRRAVLLYEGGTSDALVLSAAIESLHRAHPGRFVTAVAGPGAELFDHNPHVVTAEPVIDRAPVAWERLAVPGTPDECPLDALRDSCNALGAALGVPVPLAVDRPCVYLSPDERGRAPQVPEGTGGSPRSWLVDGGGGDEGPAGRWTAADLPRVAELVGDRVRIVPIGAAGTDQRELARAVWHAAGARAGGTPTAPVRRVREAVCVRRRGAGRRGVPD</sequence>
<name>A0A6M5Z4H4_9BACT</name>
<accession>A0A6M5Z4H4</accession>
<organism evidence="1 2">
    <name type="scientific">Frigoriglobus tundricola</name>
    <dbReference type="NCBI Taxonomy" id="2774151"/>
    <lineage>
        <taxon>Bacteria</taxon>
        <taxon>Pseudomonadati</taxon>
        <taxon>Planctomycetota</taxon>
        <taxon>Planctomycetia</taxon>
        <taxon>Gemmatales</taxon>
        <taxon>Gemmataceae</taxon>
        <taxon>Frigoriglobus</taxon>
    </lineage>
</organism>
<keyword evidence="2" id="KW-1185">Reference proteome</keyword>